<accession>A0A0G2HPU4</accession>
<organism evidence="3 4">
    <name type="scientific">[Emmonsia] crescens</name>
    <dbReference type="NCBI Taxonomy" id="73230"/>
    <lineage>
        <taxon>Eukaryota</taxon>
        <taxon>Fungi</taxon>
        <taxon>Dikarya</taxon>
        <taxon>Ascomycota</taxon>
        <taxon>Pezizomycotina</taxon>
        <taxon>Eurotiomycetes</taxon>
        <taxon>Eurotiomycetidae</taxon>
        <taxon>Onygenales</taxon>
        <taxon>Ajellomycetaceae</taxon>
        <taxon>Emergomyces</taxon>
    </lineage>
</organism>
<gene>
    <name evidence="3" type="ORF">EMCG_00798</name>
</gene>
<reference evidence="4" key="1">
    <citation type="journal article" date="2015" name="PLoS Genet.">
        <title>The dynamic genome and transcriptome of the human fungal pathogen Blastomyces and close relative Emmonsia.</title>
        <authorList>
            <person name="Munoz J.F."/>
            <person name="Gauthier G.M."/>
            <person name="Desjardins C.A."/>
            <person name="Gallo J.E."/>
            <person name="Holder J."/>
            <person name="Sullivan T.D."/>
            <person name="Marty A.J."/>
            <person name="Carmen J.C."/>
            <person name="Chen Z."/>
            <person name="Ding L."/>
            <person name="Gujja S."/>
            <person name="Magrini V."/>
            <person name="Misas E."/>
            <person name="Mitreva M."/>
            <person name="Priest M."/>
            <person name="Saif S."/>
            <person name="Whiston E.A."/>
            <person name="Young S."/>
            <person name="Zeng Q."/>
            <person name="Goldman W.E."/>
            <person name="Mardis E.R."/>
            <person name="Taylor J.W."/>
            <person name="McEwen J.G."/>
            <person name="Clay O.K."/>
            <person name="Klein B.S."/>
            <person name="Cuomo C.A."/>
        </authorList>
    </citation>
    <scope>NUCLEOTIDE SEQUENCE [LARGE SCALE GENOMIC DNA]</scope>
    <source>
        <strain evidence="4">UAMH 3008</strain>
    </source>
</reference>
<evidence type="ECO:0000313" key="3">
    <source>
        <dbReference type="EMBL" id="KKZ60107.1"/>
    </source>
</evidence>
<name>A0A0G2HPU4_9EURO</name>
<protein>
    <submittedName>
        <fullName evidence="3">Uncharacterized protein</fullName>
    </submittedName>
</protein>
<dbReference type="AlphaFoldDB" id="A0A0G2HPU4"/>
<feature type="signal peptide" evidence="2">
    <location>
        <begin position="1"/>
        <end position="23"/>
    </location>
</feature>
<feature type="compositionally biased region" description="Low complexity" evidence="1">
    <location>
        <begin position="17"/>
        <end position="43"/>
    </location>
</feature>
<feature type="region of interest" description="Disordered" evidence="1">
    <location>
        <begin position="17"/>
        <end position="164"/>
    </location>
</feature>
<evidence type="ECO:0000256" key="1">
    <source>
        <dbReference type="SAM" id="MobiDB-lite"/>
    </source>
</evidence>
<dbReference type="PRINTS" id="PR01217">
    <property type="entry name" value="PRICHEXTENSN"/>
</dbReference>
<sequence length="265" mass="27970">MRLAPLALLPTLLGLATPQGALSAPNPQAPSAPSAPAAPFPFAGVDGQGPQLPTGSGAPIAPPAPDAPMATGMRNSTQPPAPNSPGNQPPPQPPSYPLDGSSGGQPTPVALNSSGSQPPYPQYPPRPFPPQPQPPFPPQPKPLPPPPPPRYPTHILRTRSKPGDPLSDLYVVGFPSKQNQFDLVLTRDRYRATRAIMTGNYEQFLVDSSTYGLVPFLSPYLQWGELLMVPGPGLPGWSANFNRELVFGNDPPDSFLGEFCLGAFL</sequence>
<dbReference type="EMBL" id="LCZI01001580">
    <property type="protein sequence ID" value="KKZ60107.1"/>
    <property type="molecule type" value="Genomic_DNA"/>
</dbReference>
<comment type="caution">
    <text evidence="3">The sequence shown here is derived from an EMBL/GenBank/DDBJ whole genome shotgun (WGS) entry which is preliminary data.</text>
</comment>
<evidence type="ECO:0000313" key="4">
    <source>
        <dbReference type="Proteomes" id="UP000034164"/>
    </source>
</evidence>
<proteinExistence type="predicted"/>
<dbReference type="Proteomes" id="UP000034164">
    <property type="component" value="Unassembled WGS sequence"/>
</dbReference>
<dbReference type="VEuPathDB" id="FungiDB:EMCG_00798"/>
<keyword evidence="2" id="KW-0732">Signal</keyword>
<feature type="chain" id="PRO_5002545007" evidence="2">
    <location>
        <begin position="24"/>
        <end position="265"/>
    </location>
</feature>
<evidence type="ECO:0000256" key="2">
    <source>
        <dbReference type="SAM" id="SignalP"/>
    </source>
</evidence>
<feature type="compositionally biased region" description="Pro residues" evidence="1">
    <location>
        <begin position="118"/>
        <end position="151"/>
    </location>
</feature>
<feature type="compositionally biased region" description="Pro residues" evidence="1">
    <location>
        <begin position="79"/>
        <end position="96"/>
    </location>
</feature>